<evidence type="ECO:0000313" key="1">
    <source>
        <dbReference type="EnsemblPlants" id="AET5Gv20367400.1"/>
    </source>
</evidence>
<dbReference type="EnsemblPlants" id="AET5Gv20367400.1">
    <property type="protein sequence ID" value="AET5Gv20367400.1"/>
    <property type="gene ID" value="AET5Gv20367400"/>
</dbReference>
<reference evidence="1" key="5">
    <citation type="journal article" date="2021" name="G3 (Bethesda)">
        <title>Aegilops tauschii genome assembly Aet v5.0 features greater sequence contiguity and improved annotation.</title>
        <authorList>
            <person name="Wang L."/>
            <person name="Zhu T."/>
            <person name="Rodriguez J.C."/>
            <person name="Deal K.R."/>
            <person name="Dubcovsky J."/>
            <person name="McGuire P.E."/>
            <person name="Lux T."/>
            <person name="Spannagl M."/>
            <person name="Mayer K.F.X."/>
            <person name="Baldrich P."/>
            <person name="Meyers B.C."/>
            <person name="Huo N."/>
            <person name="Gu Y.Q."/>
            <person name="Zhou H."/>
            <person name="Devos K.M."/>
            <person name="Bennetzen J.L."/>
            <person name="Unver T."/>
            <person name="Budak H."/>
            <person name="Gulick P.J."/>
            <person name="Galiba G."/>
            <person name="Kalapos B."/>
            <person name="Nelson D.R."/>
            <person name="Li P."/>
            <person name="You F.M."/>
            <person name="Luo M.C."/>
            <person name="Dvorak J."/>
        </authorList>
    </citation>
    <scope>NUCLEOTIDE SEQUENCE [LARGE SCALE GENOMIC DNA]</scope>
    <source>
        <strain evidence="1">cv. AL8/78</strain>
    </source>
</reference>
<accession>A0A453KBC3</accession>
<reference evidence="2" key="2">
    <citation type="journal article" date="2017" name="Nat. Plants">
        <title>The Aegilops tauschii genome reveals multiple impacts of transposons.</title>
        <authorList>
            <person name="Zhao G."/>
            <person name="Zou C."/>
            <person name="Li K."/>
            <person name="Wang K."/>
            <person name="Li T."/>
            <person name="Gao L."/>
            <person name="Zhang X."/>
            <person name="Wang H."/>
            <person name="Yang Z."/>
            <person name="Liu X."/>
            <person name="Jiang W."/>
            <person name="Mao L."/>
            <person name="Kong X."/>
            <person name="Jiao Y."/>
            <person name="Jia J."/>
        </authorList>
    </citation>
    <scope>NUCLEOTIDE SEQUENCE [LARGE SCALE GENOMIC DNA]</scope>
    <source>
        <strain evidence="2">cv. AL8/78</strain>
    </source>
</reference>
<sequence length="67" mass="7508">MTKDVPRKMRERKRGTLTLVVNTSSRTRAGWPKRTPSTPVPCTALLRERGGGRERPCLGVQGNSCIW</sequence>
<keyword evidence="2" id="KW-1185">Reference proteome</keyword>
<reference evidence="1" key="4">
    <citation type="submission" date="2019-03" db="UniProtKB">
        <authorList>
            <consortium name="EnsemblPlants"/>
        </authorList>
    </citation>
    <scope>IDENTIFICATION</scope>
</reference>
<reference evidence="2" key="1">
    <citation type="journal article" date="2014" name="Science">
        <title>Ancient hybridizations among the ancestral genomes of bread wheat.</title>
        <authorList>
            <consortium name="International Wheat Genome Sequencing Consortium,"/>
            <person name="Marcussen T."/>
            <person name="Sandve S.R."/>
            <person name="Heier L."/>
            <person name="Spannagl M."/>
            <person name="Pfeifer M."/>
            <person name="Jakobsen K.S."/>
            <person name="Wulff B.B."/>
            <person name="Steuernagel B."/>
            <person name="Mayer K.F."/>
            <person name="Olsen O.A."/>
        </authorList>
    </citation>
    <scope>NUCLEOTIDE SEQUENCE [LARGE SCALE GENOMIC DNA]</scope>
    <source>
        <strain evidence="2">cv. AL8/78</strain>
    </source>
</reference>
<organism evidence="1 2">
    <name type="scientific">Aegilops tauschii subsp. strangulata</name>
    <name type="common">Goatgrass</name>
    <dbReference type="NCBI Taxonomy" id="200361"/>
    <lineage>
        <taxon>Eukaryota</taxon>
        <taxon>Viridiplantae</taxon>
        <taxon>Streptophyta</taxon>
        <taxon>Embryophyta</taxon>
        <taxon>Tracheophyta</taxon>
        <taxon>Spermatophyta</taxon>
        <taxon>Magnoliopsida</taxon>
        <taxon>Liliopsida</taxon>
        <taxon>Poales</taxon>
        <taxon>Poaceae</taxon>
        <taxon>BOP clade</taxon>
        <taxon>Pooideae</taxon>
        <taxon>Triticodae</taxon>
        <taxon>Triticeae</taxon>
        <taxon>Triticinae</taxon>
        <taxon>Aegilops</taxon>
    </lineage>
</organism>
<dbReference type="Gramene" id="AET5Gv20367400.1">
    <property type="protein sequence ID" value="AET5Gv20367400.1"/>
    <property type="gene ID" value="AET5Gv20367400"/>
</dbReference>
<reference evidence="1" key="3">
    <citation type="journal article" date="2017" name="Nature">
        <title>Genome sequence of the progenitor of the wheat D genome Aegilops tauschii.</title>
        <authorList>
            <person name="Luo M.C."/>
            <person name="Gu Y.Q."/>
            <person name="Puiu D."/>
            <person name="Wang H."/>
            <person name="Twardziok S.O."/>
            <person name="Deal K.R."/>
            <person name="Huo N."/>
            <person name="Zhu T."/>
            <person name="Wang L."/>
            <person name="Wang Y."/>
            <person name="McGuire P.E."/>
            <person name="Liu S."/>
            <person name="Long H."/>
            <person name="Ramasamy R.K."/>
            <person name="Rodriguez J.C."/>
            <person name="Van S.L."/>
            <person name="Yuan L."/>
            <person name="Wang Z."/>
            <person name="Xia Z."/>
            <person name="Xiao L."/>
            <person name="Anderson O.D."/>
            <person name="Ouyang S."/>
            <person name="Liang Y."/>
            <person name="Zimin A.V."/>
            <person name="Pertea G."/>
            <person name="Qi P."/>
            <person name="Bennetzen J.L."/>
            <person name="Dai X."/>
            <person name="Dawson M.W."/>
            <person name="Muller H.G."/>
            <person name="Kugler K."/>
            <person name="Rivarola-Duarte L."/>
            <person name="Spannagl M."/>
            <person name="Mayer K.F.X."/>
            <person name="Lu F.H."/>
            <person name="Bevan M.W."/>
            <person name="Leroy P."/>
            <person name="Li P."/>
            <person name="You F.M."/>
            <person name="Sun Q."/>
            <person name="Liu Z."/>
            <person name="Lyons E."/>
            <person name="Wicker T."/>
            <person name="Salzberg S.L."/>
            <person name="Devos K.M."/>
            <person name="Dvorak J."/>
        </authorList>
    </citation>
    <scope>NUCLEOTIDE SEQUENCE [LARGE SCALE GENOMIC DNA]</scope>
    <source>
        <strain evidence="1">cv. AL8/78</strain>
    </source>
</reference>
<dbReference type="AlphaFoldDB" id="A0A453KBC3"/>
<protein>
    <submittedName>
        <fullName evidence="1">Uncharacterized protein</fullName>
    </submittedName>
</protein>
<evidence type="ECO:0000313" key="2">
    <source>
        <dbReference type="Proteomes" id="UP000015105"/>
    </source>
</evidence>
<name>A0A453KBC3_AEGTS</name>
<dbReference type="Proteomes" id="UP000015105">
    <property type="component" value="Chromosome 5D"/>
</dbReference>
<proteinExistence type="predicted"/>